<accession>A0A1W1XYB7</accession>
<dbReference type="Pfam" id="PF00263">
    <property type="entry name" value="Secretin"/>
    <property type="match status" value="1"/>
</dbReference>
<feature type="compositionally biased region" description="Polar residues" evidence="6">
    <location>
        <begin position="700"/>
        <end position="715"/>
    </location>
</feature>
<dbReference type="AlphaFoldDB" id="A0A1W1XYB7"/>
<feature type="compositionally biased region" description="Basic and acidic residues" evidence="6">
    <location>
        <begin position="776"/>
        <end position="785"/>
    </location>
</feature>
<dbReference type="EMBL" id="FWXD01000027">
    <property type="protein sequence ID" value="SMC28950.1"/>
    <property type="molecule type" value="Genomic_DNA"/>
</dbReference>
<dbReference type="PROSITE" id="PS51257">
    <property type="entry name" value="PROKAR_LIPOPROTEIN"/>
    <property type="match status" value="1"/>
</dbReference>
<dbReference type="PANTHER" id="PTHR30332">
    <property type="entry name" value="PROBABLE GENERAL SECRETION PATHWAY PROTEIN D"/>
    <property type="match status" value="1"/>
</dbReference>
<dbReference type="InterPro" id="IPR001775">
    <property type="entry name" value="GspD/PilQ"/>
</dbReference>
<dbReference type="Gene3D" id="3.30.1370.120">
    <property type="match status" value="2"/>
</dbReference>
<keyword evidence="5" id="KW-0813">Transport</keyword>
<evidence type="ECO:0000259" key="8">
    <source>
        <dbReference type="Pfam" id="PF03958"/>
    </source>
</evidence>
<dbReference type="STRING" id="1121001.SAMN02745857_03502"/>
<evidence type="ECO:0000313" key="9">
    <source>
        <dbReference type="EMBL" id="SMC28950.1"/>
    </source>
</evidence>
<feature type="region of interest" description="Disordered" evidence="6">
    <location>
        <begin position="43"/>
        <end position="70"/>
    </location>
</feature>
<dbReference type="Proteomes" id="UP000192761">
    <property type="component" value="Unassembled WGS sequence"/>
</dbReference>
<proteinExistence type="inferred from homology"/>
<dbReference type="RefSeq" id="WP_176217000.1">
    <property type="nucleotide sequence ID" value="NZ_FWXD01000027.1"/>
</dbReference>
<evidence type="ECO:0000256" key="1">
    <source>
        <dbReference type="ARBA" id="ARBA00004370"/>
    </source>
</evidence>
<dbReference type="InterPro" id="IPR038591">
    <property type="entry name" value="NolW-like_sf"/>
</dbReference>
<feature type="compositionally biased region" description="Polar residues" evidence="6">
    <location>
        <begin position="61"/>
        <end position="70"/>
    </location>
</feature>
<comment type="similarity">
    <text evidence="4">Belongs to the bacterial secretin family.</text>
</comment>
<keyword evidence="2" id="KW-0732">Signal</keyword>
<dbReference type="GO" id="GO:0015627">
    <property type="term" value="C:type II protein secretion system complex"/>
    <property type="evidence" value="ECO:0007669"/>
    <property type="project" value="TreeGrafter"/>
</dbReference>
<dbReference type="PRINTS" id="PR01032">
    <property type="entry name" value="PHAGEIV"/>
</dbReference>
<dbReference type="InterPro" id="IPR005644">
    <property type="entry name" value="NolW-like"/>
</dbReference>
<keyword evidence="3" id="KW-0472">Membrane</keyword>
<protein>
    <submittedName>
        <fullName evidence="9">Type II secretion system protein D (GspD)</fullName>
    </submittedName>
</protein>
<evidence type="ECO:0000256" key="4">
    <source>
        <dbReference type="RuleBase" id="RU004003"/>
    </source>
</evidence>
<name>A0A1W1XYB7_9NEIS</name>
<dbReference type="GO" id="GO:0009279">
    <property type="term" value="C:cell outer membrane"/>
    <property type="evidence" value="ECO:0007669"/>
    <property type="project" value="UniProtKB-SubCell"/>
</dbReference>
<keyword evidence="10" id="KW-1185">Reference proteome</keyword>
<dbReference type="InterPro" id="IPR050810">
    <property type="entry name" value="Bact_Secretion_Sys_Channel"/>
</dbReference>
<evidence type="ECO:0000256" key="6">
    <source>
        <dbReference type="SAM" id="MobiDB-lite"/>
    </source>
</evidence>
<reference evidence="9 10" key="1">
    <citation type="submission" date="2017-04" db="EMBL/GenBank/DDBJ databases">
        <authorList>
            <person name="Afonso C.L."/>
            <person name="Miller P.J."/>
            <person name="Scott M.A."/>
            <person name="Spackman E."/>
            <person name="Goraichik I."/>
            <person name="Dimitrov K.M."/>
            <person name="Suarez D.L."/>
            <person name="Swayne D.E."/>
        </authorList>
    </citation>
    <scope>NUCLEOTIDE SEQUENCE [LARGE SCALE GENOMIC DNA]</scope>
    <source>
        <strain evidence="9 10">DSM 23236</strain>
    </source>
</reference>
<evidence type="ECO:0000256" key="2">
    <source>
        <dbReference type="ARBA" id="ARBA00022729"/>
    </source>
</evidence>
<dbReference type="InterPro" id="IPR004846">
    <property type="entry name" value="T2SS/T3SS_dom"/>
</dbReference>
<feature type="domain" description="NolW-like" evidence="8">
    <location>
        <begin position="353"/>
        <end position="433"/>
    </location>
</feature>
<evidence type="ECO:0000313" key="10">
    <source>
        <dbReference type="Proteomes" id="UP000192761"/>
    </source>
</evidence>
<feature type="region of interest" description="Disordered" evidence="6">
    <location>
        <begin position="695"/>
        <end position="785"/>
    </location>
</feature>
<evidence type="ECO:0000256" key="3">
    <source>
        <dbReference type="ARBA" id="ARBA00023136"/>
    </source>
</evidence>
<dbReference type="Pfam" id="PF03958">
    <property type="entry name" value="Secretin_N"/>
    <property type="match status" value="1"/>
</dbReference>
<gene>
    <name evidence="9" type="ORF">SAMN02745857_03502</name>
</gene>
<evidence type="ECO:0000256" key="5">
    <source>
        <dbReference type="RuleBase" id="RU004004"/>
    </source>
</evidence>
<evidence type="ECO:0000259" key="7">
    <source>
        <dbReference type="Pfam" id="PF00263"/>
    </source>
</evidence>
<feature type="compositionally biased region" description="Polar residues" evidence="6">
    <location>
        <begin position="723"/>
        <end position="738"/>
    </location>
</feature>
<feature type="domain" description="Type II/III secretion system secretin-like" evidence="7">
    <location>
        <begin position="500"/>
        <end position="665"/>
    </location>
</feature>
<comment type="subcellular location">
    <subcellularLocation>
        <location evidence="5">Cell outer membrane</location>
    </subcellularLocation>
    <subcellularLocation>
        <location evidence="1">Membrane</location>
    </subcellularLocation>
</comment>
<dbReference type="PANTHER" id="PTHR30332:SF25">
    <property type="entry name" value="SECRETIN XPSD"/>
    <property type="match status" value="1"/>
</dbReference>
<organism evidence="9 10">
    <name type="scientific">Andreprevotia lacus DSM 23236</name>
    <dbReference type="NCBI Taxonomy" id="1121001"/>
    <lineage>
        <taxon>Bacteria</taxon>
        <taxon>Pseudomonadati</taxon>
        <taxon>Pseudomonadota</taxon>
        <taxon>Betaproteobacteria</taxon>
        <taxon>Neisseriales</taxon>
        <taxon>Chitinibacteraceae</taxon>
        <taxon>Andreprevotia</taxon>
    </lineage>
</organism>
<sequence length="800" mass="85281">MKATLPHRSPNVPQTRLRTVVASLLAISMLGGCASQNQWLDNAFPELPPRERPEVTGAPDQKQQTDPNANRFYQTPTVPTRKAPPLAVSPAYTEQNVAGKESAVAFNSMPLPQFIDSVFGVILKKTINIDPVVAQRRDLVSMKTGKPLNNAELYTAAKTVLRSYGIVVQELPGLTRFVPDAADTSSLPEIRRGRALPEVPETLRPLFYLAELENTHISNASNWLRTAFKDKLNLQEDPTRNALLLGGTPQTVSAALQALQVLDQPMMRGKQSVRITPVYWTADELSKRLNDILNAEGYYNSTTASGSAPVVLVPIPAINSVLVFAASQATLDHTLKWAEELDQPSQANSGNYFIYPVRNADATDIAATLSQVMNGGQQAATTTTTSGNASSATTKASPRIVVNKATNSLIFQSTASEYQQWFGLIKELDRPAKSALVTVSVAEVRLQDGEQLGFEWLIKNIKLGGLTGNIGTAGAFATKGIGGLSLTLGESTSPAVILNALATATKARVLSNPTILTRSGEEATITVGQEVPTITSQQSNADSGSSTGGVLQTIQYRNTGVILKVKPVVHAGGRIDLNVSQEVSTVAEVKGGTALAPTISTRKVDTKLTVLDGNTVVLGGLMSDNRNNTNSGVPYAKDIPGLGLLFKSDSKSTDRTELIVLITAYSIEDDFDTQSISDAFRNRFPWSGSLFREAPKRNAGEQSTPSENTPSTSGNKARPYIPKTNTSNDADGGLSTQISVEAPSVNSNASNAASNTPQASTSPSRNQTQDVSGDPSKGKSVTDEALKKELLEALKGSLNK</sequence>
<feature type="compositionally biased region" description="Low complexity" evidence="6">
    <location>
        <begin position="739"/>
        <end position="764"/>
    </location>
</feature>
<dbReference type="GO" id="GO:0009306">
    <property type="term" value="P:protein secretion"/>
    <property type="evidence" value="ECO:0007669"/>
    <property type="project" value="InterPro"/>
</dbReference>
<dbReference type="PRINTS" id="PR00811">
    <property type="entry name" value="BCTERIALGSPD"/>
</dbReference>